<organism evidence="2 3">
    <name type="scientific">Plakobranchus ocellatus</name>
    <dbReference type="NCBI Taxonomy" id="259542"/>
    <lineage>
        <taxon>Eukaryota</taxon>
        <taxon>Metazoa</taxon>
        <taxon>Spiralia</taxon>
        <taxon>Lophotrochozoa</taxon>
        <taxon>Mollusca</taxon>
        <taxon>Gastropoda</taxon>
        <taxon>Heterobranchia</taxon>
        <taxon>Euthyneura</taxon>
        <taxon>Panpulmonata</taxon>
        <taxon>Sacoglossa</taxon>
        <taxon>Placobranchoidea</taxon>
        <taxon>Plakobranchidae</taxon>
        <taxon>Plakobranchus</taxon>
    </lineage>
</organism>
<sequence>MNKTACRIHPIVETVTPSSRILRRVAPTTSTIAPDVFIGDPISPPVSQATDKEVRNRNKGADMTAGNCHAPHREHVLAKCNTRQKSSSVAKEVKSSWAPKPRGSPSSYPNKKRNIALNSEASPRKAKIILQNSCSHEVESKNDSIGDSRFFWIPNLSAYSNLGVSTAIHNSLNSQQRNRNVSRRVCRDCVNSSYSPPTSLLSTRTQRSSSHHPAKRWPSSFKSLPMTTFLLGLILCVIQAESVKTRSAQPPASVCGQIFTDPRSSALMADLVIEGKVRKTLRVNPATGYFDVFISTRKKILKGAKIFKNKMPKRITVGRFKEGPPDKENCVANVRKGRTYIFYLRSNKGLRFEITAMPTKRTKKLLRDLKNILCKKCGFGKYKNTYKIY</sequence>
<evidence type="ECO:0000313" key="3">
    <source>
        <dbReference type="Proteomes" id="UP000735302"/>
    </source>
</evidence>
<protein>
    <recommendedName>
        <fullName evidence="4">NTR domain-containing protein</fullName>
    </recommendedName>
</protein>
<proteinExistence type="predicted"/>
<accession>A0AAV4BQK5</accession>
<evidence type="ECO:0000256" key="1">
    <source>
        <dbReference type="SAM" id="MobiDB-lite"/>
    </source>
</evidence>
<dbReference type="Proteomes" id="UP000735302">
    <property type="component" value="Unassembled WGS sequence"/>
</dbReference>
<evidence type="ECO:0008006" key="4">
    <source>
        <dbReference type="Google" id="ProtNLM"/>
    </source>
</evidence>
<keyword evidence="3" id="KW-1185">Reference proteome</keyword>
<dbReference type="EMBL" id="BLXT01005762">
    <property type="protein sequence ID" value="GFO25526.1"/>
    <property type="molecule type" value="Genomic_DNA"/>
</dbReference>
<comment type="caution">
    <text evidence="2">The sequence shown here is derived from an EMBL/GenBank/DDBJ whole genome shotgun (WGS) entry which is preliminary data.</text>
</comment>
<feature type="compositionally biased region" description="Low complexity" evidence="1">
    <location>
        <begin position="195"/>
        <end position="208"/>
    </location>
</feature>
<dbReference type="InterPro" id="IPR008993">
    <property type="entry name" value="TIMP-like_OB-fold"/>
</dbReference>
<reference evidence="2 3" key="1">
    <citation type="journal article" date="2021" name="Elife">
        <title>Chloroplast acquisition without the gene transfer in kleptoplastic sea slugs, Plakobranchus ocellatus.</title>
        <authorList>
            <person name="Maeda T."/>
            <person name="Takahashi S."/>
            <person name="Yoshida T."/>
            <person name="Shimamura S."/>
            <person name="Takaki Y."/>
            <person name="Nagai Y."/>
            <person name="Toyoda A."/>
            <person name="Suzuki Y."/>
            <person name="Arimoto A."/>
            <person name="Ishii H."/>
            <person name="Satoh N."/>
            <person name="Nishiyama T."/>
            <person name="Hasebe M."/>
            <person name="Maruyama T."/>
            <person name="Minagawa J."/>
            <person name="Obokata J."/>
            <person name="Shigenobu S."/>
        </authorList>
    </citation>
    <scope>NUCLEOTIDE SEQUENCE [LARGE SCALE GENOMIC DNA]</scope>
</reference>
<dbReference type="AlphaFoldDB" id="A0AAV4BQK5"/>
<name>A0AAV4BQK5_9GAST</name>
<dbReference type="Gene3D" id="2.40.50.120">
    <property type="match status" value="1"/>
</dbReference>
<evidence type="ECO:0000313" key="2">
    <source>
        <dbReference type="EMBL" id="GFO25526.1"/>
    </source>
</evidence>
<dbReference type="SUPFAM" id="SSF50242">
    <property type="entry name" value="TIMP-like"/>
    <property type="match status" value="1"/>
</dbReference>
<gene>
    <name evidence="2" type="ORF">PoB_005203100</name>
</gene>
<feature type="region of interest" description="Disordered" evidence="1">
    <location>
        <begin position="195"/>
        <end position="217"/>
    </location>
</feature>
<feature type="region of interest" description="Disordered" evidence="1">
    <location>
        <begin position="81"/>
        <end position="120"/>
    </location>
</feature>